<dbReference type="PROSITE" id="PS51352">
    <property type="entry name" value="THIOREDOXIN_2"/>
    <property type="match status" value="1"/>
</dbReference>
<geneLocation type="plasmid" evidence="6 7">
    <name>pLPU83a</name>
</geneLocation>
<sequence length="252" mass="27759">MTTSTWTAVSFSSSAGAAQRGGMTFLRSVLLAIALMTTLITPVLAHSLDDVDQNLRDNEKYFQPADSPAPAFALQDSDGRAVGLADLRGKIVVLNFIYTSCPDVCPLHTERIAQIQAMVNQTPMKTMVTFVTITTDPKRDTPQVLREYGSAHGVDPVNWILLTAASDQPEDNTRRIAEAYGLKFVAEDGGMQMHGIVTHVIDQDGQLRARFHGLKFEPVNLVTFVNALTNRTQKPHAHPEPSLWEKVEGLFR</sequence>
<dbReference type="KEGG" id="rhl:LPU83_pLPU83a_0031"/>
<dbReference type="PANTHER" id="PTHR12151">
    <property type="entry name" value="ELECTRON TRANSPORT PROTIN SCO1/SENC FAMILY MEMBER"/>
    <property type="match status" value="1"/>
</dbReference>
<evidence type="ECO:0000256" key="2">
    <source>
        <dbReference type="ARBA" id="ARBA00023008"/>
    </source>
</evidence>
<keyword evidence="3" id="KW-0479">Metal-binding</keyword>
<reference evidence="6" key="1">
    <citation type="submission" date="2013-11" db="EMBL/GenBank/DDBJ databases">
        <title>Draft genome sequence of the broad-host-range Rhizobium sp. LPU83 strain, a member of the low-genetic diversity Oregon-like Rhizobium sp. group.</title>
        <authorList>
            <person name="Wibberg D."/>
            <person name="Puehler A."/>
            <person name="Schlueter A."/>
        </authorList>
    </citation>
    <scope>NUCLEOTIDE SEQUENCE [LARGE SCALE GENOMIC DNA]</scope>
    <source>
        <strain evidence="6">LPU83</strain>
        <plasmid evidence="6">pLPU83a</plasmid>
    </source>
</reference>
<evidence type="ECO:0000256" key="4">
    <source>
        <dbReference type="PIRSR" id="PIRSR603782-2"/>
    </source>
</evidence>
<dbReference type="eggNOG" id="COG1999">
    <property type="taxonomic scope" value="Bacteria"/>
</dbReference>
<feature type="disulfide bond" description="Redox-active" evidence="4">
    <location>
        <begin position="101"/>
        <end position="105"/>
    </location>
</feature>
<dbReference type="EMBL" id="HG916853">
    <property type="protein sequence ID" value="CDM59872.1"/>
    <property type="molecule type" value="Genomic_DNA"/>
</dbReference>
<dbReference type="AlphaFoldDB" id="W6RF16"/>
<feature type="binding site" evidence="3">
    <location>
        <position position="194"/>
    </location>
    <ligand>
        <name>Cu cation</name>
        <dbReference type="ChEBI" id="CHEBI:23378"/>
    </ligand>
</feature>
<name>W6RF16_9HYPH</name>
<feature type="binding site" evidence="3">
    <location>
        <position position="105"/>
    </location>
    <ligand>
        <name>Cu cation</name>
        <dbReference type="ChEBI" id="CHEBI:23378"/>
    </ligand>
</feature>
<evidence type="ECO:0000256" key="1">
    <source>
        <dbReference type="ARBA" id="ARBA00010996"/>
    </source>
</evidence>
<dbReference type="PATRIC" id="fig|348824.6.peg.4543"/>
<dbReference type="Gene3D" id="3.40.30.10">
    <property type="entry name" value="Glutaredoxin"/>
    <property type="match status" value="1"/>
</dbReference>
<keyword evidence="7" id="KW-1185">Reference proteome</keyword>
<organism evidence="6 7">
    <name type="scientific">Rhizobium favelukesii</name>
    <dbReference type="NCBI Taxonomy" id="348824"/>
    <lineage>
        <taxon>Bacteria</taxon>
        <taxon>Pseudomonadati</taxon>
        <taxon>Pseudomonadota</taxon>
        <taxon>Alphaproteobacteria</taxon>
        <taxon>Hyphomicrobiales</taxon>
        <taxon>Rhizobiaceae</taxon>
        <taxon>Rhizobium/Agrobacterium group</taxon>
        <taxon>Rhizobium</taxon>
    </lineage>
</organism>
<dbReference type="SUPFAM" id="SSF52833">
    <property type="entry name" value="Thioredoxin-like"/>
    <property type="match status" value="1"/>
</dbReference>
<feature type="binding site" evidence="3">
    <location>
        <position position="101"/>
    </location>
    <ligand>
        <name>Cu cation</name>
        <dbReference type="ChEBI" id="CHEBI:23378"/>
    </ligand>
</feature>
<dbReference type="InterPro" id="IPR036249">
    <property type="entry name" value="Thioredoxin-like_sf"/>
</dbReference>
<keyword evidence="6" id="KW-0614">Plasmid</keyword>
<dbReference type="InterPro" id="IPR013766">
    <property type="entry name" value="Thioredoxin_domain"/>
</dbReference>
<feature type="domain" description="Thioredoxin" evidence="5">
    <location>
        <begin position="63"/>
        <end position="230"/>
    </location>
</feature>
<dbReference type="GO" id="GO:0046872">
    <property type="term" value="F:metal ion binding"/>
    <property type="evidence" value="ECO:0007669"/>
    <property type="project" value="UniProtKB-KW"/>
</dbReference>
<accession>W6RF16</accession>
<keyword evidence="4" id="KW-1015">Disulfide bond</keyword>
<dbReference type="Pfam" id="PF02630">
    <property type="entry name" value="SCO1-SenC"/>
    <property type="match status" value="1"/>
</dbReference>
<dbReference type="PANTHER" id="PTHR12151:SF25">
    <property type="entry name" value="LINALOOL DEHYDRATASE_ISOMERASE DOMAIN-CONTAINING PROTEIN"/>
    <property type="match status" value="1"/>
</dbReference>
<proteinExistence type="inferred from homology"/>
<dbReference type="Proteomes" id="UP000019443">
    <property type="component" value="Plasmid pLPU83a"/>
</dbReference>
<dbReference type="CDD" id="cd02968">
    <property type="entry name" value="SCO"/>
    <property type="match status" value="1"/>
</dbReference>
<gene>
    <name evidence="6" type="ORF">LPU83_pLPU83a_0031</name>
</gene>
<evidence type="ECO:0000313" key="7">
    <source>
        <dbReference type="Proteomes" id="UP000019443"/>
    </source>
</evidence>
<evidence type="ECO:0000256" key="3">
    <source>
        <dbReference type="PIRSR" id="PIRSR603782-1"/>
    </source>
</evidence>
<evidence type="ECO:0000313" key="6">
    <source>
        <dbReference type="EMBL" id="CDM59872.1"/>
    </source>
</evidence>
<evidence type="ECO:0000259" key="5">
    <source>
        <dbReference type="PROSITE" id="PS51352"/>
    </source>
</evidence>
<keyword evidence="2 3" id="KW-0186">Copper</keyword>
<protein>
    <submittedName>
        <fullName evidence="6">Cytochrome c oxidase Cu(A) center assembly protein</fullName>
    </submittedName>
</protein>
<dbReference type="HOGENOM" id="CLU_050131_2_1_5"/>
<dbReference type="InterPro" id="IPR003782">
    <property type="entry name" value="SCO1/SenC"/>
</dbReference>
<comment type="similarity">
    <text evidence="1">Belongs to the SCO1/2 family.</text>
</comment>